<dbReference type="AlphaFoldDB" id="W9RRU9"/>
<organism evidence="1 2">
    <name type="scientific">Morus notabilis</name>
    <dbReference type="NCBI Taxonomy" id="981085"/>
    <lineage>
        <taxon>Eukaryota</taxon>
        <taxon>Viridiplantae</taxon>
        <taxon>Streptophyta</taxon>
        <taxon>Embryophyta</taxon>
        <taxon>Tracheophyta</taxon>
        <taxon>Spermatophyta</taxon>
        <taxon>Magnoliopsida</taxon>
        <taxon>eudicotyledons</taxon>
        <taxon>Gunneridae</taxon>
        <taxon>Pentapetalae</taxon>
        <taxon>rosids</taxon>
        <taxon>fabids</taxon>
        <taxon>Rosales</taxon>
        <taxon>Moraceae</taxon>
        <taxon>Moreae</taxon>
        <taxon>Morus</taxon>
    </lineage>
</organism>
<accession>W9RRU9</accession>
<evidence type="ECO:0000313" key="2">
    <source>
        <dbReference type="Proteomes" id="UP000030645"/>
    </source>
</evidence>
<gene>
    <name evidence="1" type="ORF">L484_024946</name>
</gene>
<sequence>MRVSETLGSIRGPITESGPQLCAWVRVHTRGCRMLCVPPRSDHAPAQTVRALCIPARYDPGARLLGDFWKFSGQFLGIFKGFKLDLQGLLLIQNQNPNSIQNLELQ</sequence>
<keyword evidence="2" id="KW-1185">Reference proteome</keyword>
<dbReference type="Proteomes" id="UP000030645">
    <property type="component" value="Unassembled WGS sequence"/>
</dbReference>
<dbReference type="EMBL" id="KE344550">
    <property type="protein sequence ID" value="EXB66648.1"/>
    <property type="molecule type" value="Genomic_DNA"/>
</dbReference>
<proteinExistence type="predicted"/>
<protein>
    <submittedName>
        <fullName evidence="1">Uncharacterized protein</fullName>
    </submittedName>
</protein>
<evidence type="ECO:0000313" key="1">
    <source>
        <dbReference type="EMBL" id="EXB66648.1"/>
    </source>
</evidence>
<reference evidence="2" key="1">
    <citation type="submission" date="2013-01" db="EMBL/GenBank/DDBJ databases">
        <title>Draft Genome Sequence of a Mulberry Tree, Morus notabilis C.K. Schneid.</title>
        <authorList>
            <person name="He N."/>
            <person name="Zhao S."/>
        </authorList>
    </citation>
    <scope>NUCLEOTIDE SEQUENCE</scope>
</reference>
<name>W9RRU9_9ROSA</name>